<evidence type="ECO:0000313" key="1">
    <source>
        <dbReference type="EMBL" id="MEB3074357.1"/>
    </source>
</evidence>
<dbReference type="Proteomes" id="UP001311730">
    <property type="component" value="Unassembled WGS sequence"/>
</dbReference>
<name>A0ABU5Z5Z1_9FLAO</name>
<sequence length="126" mass="14765">MLITYSPYLFHISEKSLTFALVKIIGTSKYYSIYQKPGDRRFYVEMPEQTLELRFCELLEFRGKVQAIDLTSHFDYSEPGIEILTFCGGKYLCVFTTVQIVDLQKLLFEIFEGVSEKEIFTKYVLL</sequence>
<evidence type="ECO:0000313" key="2">
    <source>
        <dbReference type="Proteomes" id="UP001311730"/>
    </source>
</evidence>
<keyword evidence="2" id="KW-1185">Reference proteome</keyword>
<comment type="caution">
    <text evidence="1">The sequence shown here is derived from an EMBL/GenBank/DDBJ whole genome shotgun (WGS) entry which is preliminary data.</text>
</comment>
<gene>
    <name evidence="1" type="ORF">VJJ08_03450</name>
</gene>
<dbReference type="EMBL" id="JAYKBW010000003">
    <property type="protein sequence ID" value="MEB3074357.1"/>
    <property type="molecule type" value="Genomic_DNA"/>
</dbReference>
<organism evidence="1 2">
    <name type="scientific">Capnocytophaga gingivalis</name>
    <dbReference type="NCBI Taxonomy" id="1017"/>
    <lineage>
        <taxon>Bacteria</taxon>
        <taxon>Pseudomonadati</taxon>
        <taxon>Bacteroidota</taxon>
        <taxon>Flavobacteriia</taxon>
        <taxon>Flavobacteriales</taxon>
        <taxon>Flavobacteriaceae</taxon>
        <taxon>Capnocytophaga</taxon>
    </lineage>
</organism>
<accession>A0ABU5Z5Z1</accession>
<dbReference type="RefSeq" id="WP_314677835.1">
    <property type="nucleotide sequence ID" value="NZ_JAYKBW010000003.1"/>
</dbReference>
<protein>
    <submittedName>
        <fullName evidence="1">Uncharacterized protein</fullName>
    </submittedName>
</protein>
<reference evidence="1 2" key="1">
    <citation type="submission" date="2023-12" db="EMBL/GenBank/DDBJ databases">
        <title>Genomic sequences of Capnocytophaga and Parvimonas strains.</title>
        <authorList>
            <person name="Watt R.M."/>
            <person name="Wang M."/>
            <person name="Yang T."/>
            <person name="Tong W.M."/>
        </authorList>
    </citation>
    <scope>NUCLEOTIDE SEQUENCE [LARGE SCALE GENOMIC DNA]</scope>
    <source>
        <strain evidence="1 2">CCUG 13096</strain>
    </source>
</reference>
<proteinExistence type="predicted"/>